<feature type="signal peptide" evidence="1">
    <location>
        <begin position="1"/>
        <end position="25"/>
    </location>
</feature>
<evidence type="ECO:0000256" key="1">
    <source>
        <dbReference type="SAM" id="SignalP"/>
    </source>
</evidence>
<proteinExistence type="predicted"/>
<name>A0A085MZT0_9BILA</name>
<organism evidence="3">
    <name type="scientific">Trichuris suis</name>
    <name type="common">pig whipworm</name>
    <dbReference type="NCBI Taxonomy" id="68888"/>
    <lineage>
        <taxon>Eukaryota</taxon>
        <taxon>Metazoa</taxon>
        <taxon>Ecdysozoa</taxon>
        <taxon>Nematoda</taxon>
        <taxon>Enoplea</taxon>
        <taxon>Dorylaimia</taxon>
        <taxon>Trichinellida</taxon>
        <taxon>Trichuridae</taxon>
        <taxon>Trichuris</taxon>
    </lineage>
</organism>
<evidence type="ECO:0000313" key="2">
    <source>
        <dbReference type="EMBL" id="KFD49971.1"/>
    </source>
</evidence>
<evidence type="ECO:0000313" key="3">
    <source>
        <dbReference type="EMBL" id="KFD62726.1"/>
    </source>
</evidence>
<keyword evidence="4" id="KW-1185">Reference proteome</keyword>
<evidence type="ECO:0000313" key="4">
    <source>
        <dbReference type="Proteomes" id="UP000030764"/>
    </source>
</evidence>
<feature type="chain" id="PRO_5010405317" evidence="1">
    <location>
        <begin position="26"/>
        <end position="70"/>
    </location>
</feature>
<dbReference type="AlphaFoldDB" id="A0A085MZT0"/>
<sequence>MPFRHSVAAQLLPKLLFSIFRSTTAETTFGSSGMSSRSQVEAKDFHKSKRFANELSVSELPQKKDLFVKA</sequence>
<dbReference type="EMBL" id="KL363261">
    <property type="protein sequence ID" value="KFD49971.1"/>
    <property type="molecule type" value="Genomic_DNA"/>
</dbReference>
<protein>
    <submittedName>
        <fullName evidence="3">Uncharacterized protein</fullName>
    </submittedName>
</protein>
<accession>A0A085MZT0</accession>
<dbReference type="EMBL" id="KL367589">
    <property type="protein sequence ID" value="KFD62726.1"/>
    <property type="molecule type" value="Genomic_DNA"/>
</dbReference>
<dbReference type="Proteomes" id="UP000030758">
    <property type="component" value="Unassembled WGS sequence"/>
</dbReference>
<gene>
    <name evidence="2" type="ORF">M513_09185</name>
    <name evidence="3" type="ORF">M514_09185</name>
</gene>
<keyword evidence="1" id="KW-0732">Signal</keyword>
<dbReference type="Proteomes" id="UP000030764">
    <property type="component" value="Unassembled WGS sequence"/>
</dbReference>
<reference evidence="3 4" key="1">
    <citation type="journal article" date="2014" name="Nat. Genet.">
        <title>Genome and transcriptome of the porcine whipworm Trichuris suis.</title>
        <authorList>
            <person name="Jex A.R."/>
            <person name="Nejsum P."/>
            <person name="Schwarz E.M."/>
            <person name="Hu L."/>
            <person name="Young N.D."/>
            <person name="Hall R.S."/>
            <person name="Korhonen P.K."/>
            <person name="Liao S."/>
            <person name="Thamsborg S."/>
            <person name="Xia J."/>
            <person name="Xu P."/>
            <person name="Wang S."/>
            <person name="Scheerlinck J.P."/>
            <person name="Hofmann A."/>
            <person name="Sternberg P.W."/>
            <person name="Wang J."/>
            <person name="Gasser R.B."/>
        </authorList>
    </citation>
    <scope>NUCLEOTIDE SEQUENCE [LARGE SCALE GENOMIC DNA]</scope>
    <source>
        <strain evidence="3">DCEP-RM93F</strain>
        <strain evidence="2">DCEP-RM93M</strain>
    </source>
</reference>